<reference evidence="1" key="1">
    <citation type="submission" date="2021-06" db="EMBL/GenBank/DDBJ databases">
        <authorList>
            <person name="Kallberg Y."/>
            <person name="Tangrot J."/>
            <person name="Rosling A."/>
        </authorList>
    </citation>
    <scope>NUCLEOTIDE SEQUENCE</scope>
    <source>
        <strain evidence="1">MA453B</strain>
    </source>
</reference>
<dbReference type="OrthoDB" id="2419720at2759"/>
<evidence type="ECO:0000313" key="2">
    <source>
        <dbReference type="Proteomes" id="UP000789405"/>
    </source>
</evidence>
<feature type="non-terminal residue" evidence="1">
    <location>
        <position position="134"/>
    </location>
</feature>
<comment type="caution">
    <text evidence="1">The sequence shown here is derived from an EMBL/GenBank/DDBJ whole genome shotgun (WGS) entry which is preliminary data.</text>
</comment>
<protein>
    <submittedName>
        <fullName evidence="1">18058_t:CDS:1</fullName>
    </submittedName>
</protein>
<name>A0A9N9P8Y0_9GLOM</name>
<evidence type="ECO:0000313" key="1">
    <source>
        <dbReference type="EMBL" id="CAG8816417.1"/>
    </source>
</evidence>
<organism evidence="1 2">
    <name type="scientific">Dentiscutata erythropus</name>
    <dbReference type="NCBI Taxonomy" id="1348616"/>
    <lineage>
        <taxon>Eukaryota</taxon>
        <taxon>Fungi</taxon>
        <taxon>Fungi incertae sedis</taxon>
        <taxon>Mucoromycota</taxon>
        <taxon>Glomeromycotina</taxon>
        <taxon>Glomeromycetes</taxon>
        <taxon>Diversisporales</taxon>
        <taxon>Gigasporaceae</taxon>
        <taxon>Dentiscutata</taxon>
    </lineage>
</organism>
<accession>A0A9N9P8Y0</accession>
<proteinExistence type="predicted"/>
<dbReference type="Proteomes" id="UP000789405">
    <property type="component" value="Unassembled WGS sequence"/>
</dbReference>
<sequence length="134" mass="14952">QREHMISENLGLDTIDDNFIEDVVNEPQATLKAILGDNGTSNIIEMWRIRRIGGLSSIESSIDTTIQVNLNLQSLRNFQGSNYGTSVQKITSQRNRFGVAFSTAKTAINVALKTKSDNELVQILKDFILAKRNI</sequence>
<dbReference type="EMBL" id="CAJVPY010053884">
    <property type="protein sequence ID" value="CAG8816417.1"/>
    <property type="molecule type" value="Genomic_DNA"/>
</dbReference>
<feature type="non-terminal residue" evidence="1">
    <location>
        <position position="1"/>
    </location>
</feature>
<gene>
    <name evidence="1" type="ORF">DERYTH_LOCUS26280</name>
</gene>
<keyword evidence="2" id="KW-1185">Reference proteome</keyword>
<dbReference type="AlphaFoldDB" id="A0A9N9P8Y0"/>